<protein>
    <recommendedName>
        <fullName evidence="12">Zinc finger protein Rlf/292/654 TPR repeats domain-containing protein</fullName>
    </recommendedName>
</protein>
<comment type="subcellular location">
    <subcellularLocation>
        <location evidence="1">Nucleus</location>
    </subcellularLocation>
</comment>
<name>A0ABN9BT46_9NEOB</name>
<proteinExistence type="inferred from homology"/>
<keyword evidence="3" id="KW-0597">Phosphoprotein</keyword>
<dbReference type="Pfam" id="PF25580">
    <property type="entry name" value="TPR_Rlf"/>
    <property type="match status" value="1"/>
</dbReference>
<evidence type="ECO:0000256" key="8">
    <source>
        <dbReference type="ARBA" id="ARBA00023015"/>
    </source>
</evidence>
<evidence type="ECO:0000259" key="12">
    <source>
        <dbReference type="Pfam" id="PF25580"/>
    </source>
</evidence>
<keyword evidence="10" id="KW-0804">Transcription</keyword>
<keyword evidence="11" id="KW-0539">Nucleus</keyword>
<keyword evidence="6" id="KW-0863">Zinc-finger</keyword>
<gene>
    <name evidence="13" type="ORF">SPARVUS_LOCUS3642132</name>
</gene>
<dbReference type="PANTHER" id="PTHR15507:SF16">
    <property type="entry name" value="ZINC FINGER PROTEIN 654"/>
    <property type="match status" value="1"/>
</dbReference>
<comment type="similarity">
    <text evidence="2">Belongs to the krueppel C2H2-type zinc-finger protein family.</text>
</comment>
<feature type="non-terminal residue" evidence="13">
    <location>
        <position position="130"/>
    </location>
</feature>
<dbReference type="InterPro" id="IPR052251">
    <property type="entry name" value="GH-ZnFinger_Regulators"/>
</dbReference>
<reference evidence="13" key="1">
    <citation type="submission" date="2023-05" db="EMBL/GenBank/DDBJ databases">
        <authorList>
            <person name="Stuckert A."/>
        </authorList>
    </citation>
    <scope>NUCLEOTIDE SEQUENCE</scope>
</reference>
<evidence type="ECO:0000256" key="2">
    <source>
        <dbReference type="ARBA" id="ARBA00006991"/>
    </source>
</evidence>
<keyword evidence="7" id="KW-0862">Zinc</keyword>
<feature type="non-terminal residue" evidence="13">
    <location>
        <position position="1"/>
    </location>
</feature>
<evidence type="ECO:0000256" key="11">
    <source>
        <dbReference type="ARBA" id="ARBA00023242"/>
    </source>
</evidence>
<feature type="domain" description="Zinc finger protein Rlf/292/654 TPR repeats" evidence="12">
    <location>
        <begin position="45"/>
        <end position="130"/>
    </location>
</feature>
<keyword evidence="9" id="KW-0238">DNA-binding</keyword>
<evidence type="ECO:0000313" key="13">
    <source>
        <dbReference type="EMBL" id="CAI9550869.1"/>
    </source>
</evidence>
<evidence type="ECO:0000256" key="5">
    <source>
        <dbReference type="ARBA" id="ARBA00022737"/>
    </source>
</evidence>
<dbReference type="PANTHER" id="PTHR15507">
    <property type="entry name" value="ZINC FINGER PROTEIN RLF"/>
    <property type="match status" value="1"/>
</dbReference>
<comment type="caution">
    <text evidence="13">The sequence shown here is derived from an EMBL/GenBank/DDBJ whole genome shotgun (WGS) entry which is preliminary data.</text>
</comment>
<evidence type="ECO:0000313" key="14">
    <source>
        <dbReference type="Proteomes" id="UP001162483"/>
    </source>
</evidence>
<evidence type="ECO:0000256" key="10">
    <source>
        <dbReference type="ARBA" id="ARBA00023163"/>
    </source>
</evidence>
<dbReference type="Proteomes" id="UP001162483">
    <property type="component" value="Unassembled WGS sequence"/>
</dbReference>
<keyword evidence="14" id="KW-1185">Reference proteome</keyword>
<keyword evidence="4" id="KW-0479">Metal-binding</keyword>
<dbReference type="EMBL" id="CATNWA010005835">
    <property type="protein sequence ID" value="CAI9550869.1"/>
    <property type="molecule type" value="Genomic_DNA"/>
</dbReference>
<sequence length="130" mass="14930">ISEAVALITTCLSHPEVSKNLYYHQAYFICLHMTNLTDKLLPEHVLRIDAGDGVKIICRIEKEGKTPLALQLSEAFLVTQLQTGKMYCIWDLIFIWTKLQLKVNPSKEVFVEQCYNMLRIAANVKVIFPF</sequence>
<evidence type="ECO:0000256" key="6">
    <source>
        <dbReference type="ARBA" id="ARBA00022771"/>
    </source>
</evidence>
<keyword evidence="5" id="KW-0677">Repeat</keyword>
<evidence type="ECO:0000256" key="3">
    <source>
        <dbReference type="ARBA" id="ARBA00022553"/>
    </source>
</evidence>
<organism evidence="13 14">
    <name type="scientific">Staurois parvus</name>
    <dbReference type="NCBI Taxonomy" id="386267"/>
    <lineage>
        <taxon>Eukaryota</taxon>
        <taxon>Metazoa</taxon>
        <taxon>Chordata</taxon>
        <taxon>Craniata</taxon>
        <taxon>Vertebrata</taxon>
        <taxon>Euteleostomi</taxon>
        <taxon>Amphibia</taxon>
        <taxon>Batrachia</taxon>
        <taxon>Anura</taxon>
        <taxon>Neobatrachia</taxon>
        <taxon>Ranoidea</taxon>
        <taxon>Ranidae</taxon>
        <taxon>Staurois</taxon>
    </lineage>
</organism>
<dbReference type="InterPro" id="IPR057986">
    <property type="entry name" value="TPR_Rlf/292/654"/>
</dbReference>
<evidence type="ECO:0000256" key="4">
    <source>
        <dbReference type="ARBA" id="ARBA00022723"/>
    </source>
</evidence>
<evidence type="ECO:0000256" key="9">
    <source>
        <dbReference type="ARBA" id="ARBA00023125"/>
    </source>
</evidence>
<accession>A0ABN9BT46</accession>
<keyword evidence="8" id="KW-0805">Transcription regulation</keyword>
<evidence type="ECO:0000256" key="7">
    <source>
        <dbReference type="ARBA" id="ARBA00022833"/>
    </source>
</evidence>
<evidence type="ECO:0000256" key="1">
    <source>
        <dbReference type="ARBA" id="ARBA00004123"/>
    </source>
</evidence>